<dbReference type="Gene3D" id="2.120.10.30">
    <property type="entry name" value="TolB, C-terminal domain"/>
    <property type="match status" value="2"/>
</dbReference>
<dbReference type="InterPro" id="IPR022223">
    <property type="entry name" value="DUF3748"/>
</dbReference>
<reference evidence="1 2" key="2">
    <citation type="journal article" date="2011" name="Stand. Genomic Sci.">
        <title>Complete genome sequence of Leadbetterella byssophila type strain (4M15).</title>
        <authorList>
            <person name="Abt B."/>
            <person name="Teshima H."/>
            <person name="Lucas S."/>
            <person name="Lapidus A."/>
            <person name="Del Rio T.G."/>
            <person name="Nolan M."/>
            <person name="Tice H."/>
            <person name="Cheng J.F."/>
            <person name="Pitluck S."/>
            <person name="Liolios K."/>
            <person name="Pagani I."/>
            <person name="Ivanova N."/>
            <person name="Mavromatis K."/>
            <person name="Pati A."/>
            <person name="Tapia R."/>
            <person name="Han C."/>
            <person name="Goodwin L."/>
            <person name="Chen A."/>
            <person name="Palaniappan K."/>
            <person name="Land M."/>
            <person name="Hauser L."/>
            <person name="Chang Y.J."/>
            <person name="Jeffries C.D."/>
            <person name="Rohde M."/>
            <person name="Goker M."/>
            <person name="Tindall B.J."/>
            <person name="Detter J.C."/>
            <person name="Woyke T."/>
            <person name="Bristow J."/>
            <person name="Eisen J.A."/>
            <person name="Markowitz V."/>
            <person name="Hugenholtz P."/>
            <person name="Klenk H.P."/>
            <person name="Kyrpides N.C."/>
        </authorList>
    </citation>
    <scope>NUCLEOTIDE SEQUENCE [LARGE SCALE GENOMIC DNA]</scope>
    <source>
        <strain evidence="2">DSM 17132 / JCM 16389 / KACC 11308 / NBRC 106382 / 4M15</strain>
    </source>
</reference>
<dbReference type="Pfam" id="PF12566">
    <property type="entry name" value="DUF3748"/>
    <property type="match status" value="1"/>
</dbReference>
<organism evidence="1 2">
    <name type="scientific">Leadbetterella byssophila (strain DSM 17132 / JCM 16389 / KACC 11308 / NBRC 106382 / 4M15)</name>
    <dbReference type="NCBI Taxonomy" id="649349"/>
    <lineage>
        <taxon>Bacteria</taxon>
        <taxon>Pseudomonadati</taxon>
        <taxon>Bacteroidota</taxon>
        <taxon>Cytophagia</taxon>
        <taxon>Cytophagales</taxon>
        <taxon>Leadbetterellaceae</taxon>
        <taxon>Leadbetterella</taxon>
    </lineage>
</organism>
<reference key="1">
    <citation type="submission" date="2010-11" db="EMBL/GenBank/DDBJ databases">
        <title>The complete genome of Leadbetterella byssophila DSM 17132.</title>
        <authorList>
            <consortium name="US DOE Joint Genome Institute (JGI-PGF)"/>
            <person name="Lucas S."/>
            <person name="Copeland A."/>
            <person name="Lapidus A."/>
            <person name="Glavina del Rio T."/>
            <person name="Dalin E."/>
            <person name="Tice H."/>
            <person name="Bruce D."/>
            <person name="Goodwin L."/>
            <person name="Pitluck S."/>
            <person name="Kyrpides N."/>
            <person name="Mavromatis K."/>
            <person name="Ivanova N."/>
            <person name="Teshima H."/>
            <person name="Brettin T."/>
            <person name="Detter J.C."/>
            <person name="Han C."/>
            <person name="Tapia R."/>
            <person name="Land M."/>
            <person name="Hauser L."/>
            <person name="Markowitz V."/>
            <person name="Cheng J.-F."/>
            <person name="Hugenholtz P."/>
            <person name="Woyke T."/>
            <person name="Wu D."/>
            <person name="Tindall B."/>
            <person name="Pomrenke H.G."/>
            <person name="Brambilla E."/>
            <person name="Klenk H.-P."/>
            <person name="Eisen J.A."/>
        </authorList>
    </citation>
    <scope>NUCLEOTIDE SEQUENCE [LARGE SCALE GENOMIC DNA]</scope>
    <source>
        <strain>DSM 17132</strain>
    </source>
</reference>
<dbReference type="eggNOG" id="COG0823">
    <property type="taxonomic scope" value="Bacteria"/>
</dbReference>
<dbReference type="KEGG" id="lby:Lbys_1884"/>
<sequence>MVKELIYIIMVTPKVLTTSPGGHTLHHNGVFSRDGRYIVFDGRNDDTKMGENNYIGVVDLKEGGERVIYYSPRPGVGAASFSPVEDKVIFIHGVGNYGISNRTGVAVDLKNPMHGIFMDARDLKAPYAPGSLRGGTHSHMWSPDGNMLSFTYNDALVDPELRTVGVMFPSNVQAEEGEGNNSGTYYSYLVAEVGKGGKLEKAFDECWLDQNTIAFQGLSEDKIEVYLVKVEAKTADEAIGERGQRPQVPSFIRPRQLTHTEKGLSSTRHWLRAHPSGEKLYALAKDPKGQDQIAEISASSGELKLLTSLPYSIDYTFNLNSEGTHIAFVGNNAVHIIELKTLDTIVLQTPIEGKIVGAPHFSPNGKDLVYNQYINDQLQILLVESVLKK</sequence>
<keyword evidence="2" id="KW-1185">Reference proteome</keyword>
<protein>
    <recommendedName>
        <fullName evidence="3">WD40-like beta Propeller containing protein</fullName>
    </recommendedName>
</protein>
<dbReference type="STRING" id="649349.Lbys_1884"/>
<evidence type="ECO:0008006" key="3">
    <source>
        <dbReference type="Google" id="ProtNLM"/>
    </source>
</evidence>
<dbReference type="EMBL" id="CP002305">
    <property type="protein sequence ID" value="ADQ17586.1"/>
    <property type="molecule type" value="Genomic_DNA"/>
</dbReference>
<dbReference type="SUPFAM" id="SSF82171">
    <property type="entry name" value="DPP6 N-terminal domain-like"/>
    <property type="match status" value="1"/>
</dbReference>
<dbReference type="HOGENOM" id="CLU_054731_0_0_10"/>
<dbReference type="InterPro" id="IPR011042">
    <property type="entry name" value="6-blade_b-propeller_TolB-like"/>
</dbReference>
<gene>
    <name evidence="1" type="ordered locus">Lbys_1884</name>
</gene>
<evidence type="ECO:0000313" key="2">
    <source>
        <dbReference type="Proteomes" id="UP000007435"/>
    </source>
</evidence>
<name>E4RRA0_LEAB4</name>
<accession>E4RRA0</accession>
<evidence type="ECO:0000313" key="1">
    <source>
        <dbReference type="EMBL" id="ADQ17586.1"/>
    </source>
</evidence>
<dbReference type="AlphaFoldDB" id="E4RRA0"/>
<dbReference type="Proteomes" id="UP000007435">
    <property type="component" value="Chromosome"/>
</dbReference>
<proteinExistence type="predicted"/>